<evidence type="ECO:0000256" key="1">
    <source>
        <dbReference type="SAM" id="MobiDB-lite"/>
    </source>
</evidence>
<sequence length="69" mass="7483">MNTSFEIAFMEREMAGTSNPQDPKPDDPELPTLLPELPELDPVPEDGTPSDHGEPSPDDVPYVPPPGTQ</sequence>
<gene>
    <name evidence="2" type="ORF">JKG68_31425</name>
</gene>
<dbReference type="RefSeq" id="WP_202066268.1">
    <property type="nucleotide sequence ID" value="NZ_JAEQMY010000202.1"/>
</dbReference>
<evidence type="ECO:0000313" key="3">
    <source>
        <dbReference type="Proteomes" id="UP000605848"/>
    </source>
</evidence>
<proteinExistence type="predicted"/>
<dbReference type="AlphaFoldDB" id="A0A936ZP89"/>
<reference evidence="2" key="1">
    <citation type="submission" date="2021-01" db="EMBL/GenBank/DDBJ databases">
        <title>Microvirga sp.</title>
        <authorList>
            <person name="Kim M.K."/>
        </authorList>
    </citation>
    <scope>NUCLEOTIDE SEQUENCE</scope>
    <source>
        <strain evidence="2">5420S-16</strain>
    </source>
</reference>
<accession>A0A936ZP89</accession>
<comment type="caution">
    <text evidence="2">The sequence shown here is derived from an EMBL/GenBank/DDBJ whole genome shotgun (WGS) entry which is preliminary data.</text>
</comment>
<evidence type="ECO:0000313" key="2">
    <source>
        <dbReference type="EMBL" id="MBL0408384.1"/>
    </source>
</evidence>
<organism evidence="2 3">
    <name type="scientific">Microvirga aerilata</name>
    <dbReference type="NCBI Taxonomy" id="670292"/>
    <lineage>
        <taxon>Bacteria</taxon>
        <taxon>Pseudomonadati</taxon>
        <taxon>Pseudomonadota</taxon>
        <taxon>Alphaproteobacteria</taxon>
        <taxon>Hyphomicrobiales</taxon>
        <taxon>Methylobacteriaceae</taxon>
        <taxon>Microvirga</taxon>
    </lineage>
</organism>
<name>A0A936ZP89_9HYPH</name>
<feature type="region of interest" description="Disordered" evidence="1">
    <location>
        <begin position="1"/>
        <end position="69"/>
    </location>
</feature>
<dbReference type="Proteomes" id="UP000605848">
    <property type="component" value="Unassembled WGS sequence"/>
</dbReference>
<protein>
    <submittedName>
        <fullName evidence="2">Uncharacterized protein</fullName>
    </submittedName>
</protein>
<keyword evidence="3" id="KW-1185">Reference proteome</keyword>
<dbReference type="EMBL" id="JAEQMY010000202">
    <property type="protein sequence ID" value="MBL0408384.1"/>
    <property type="molecule type" value="Genomic_DNA"/>
</dbReference>